<keyword evidence="1" id="KW-1015">Disulfide bond</keyword>
<keyword evidence="2" id="KW-1133">Transmembrane helix</keyword>
<dbReference type="Gene3D" id="2.10.25.10">
    <property type="entry name" value="Laminin"/>
    <property type="match status" value="1"/>
</dbReference>
<dbReference type="OrthoDB" id="4405280at2759"/>
<sequence length="580" mass="66756">MALKRSVLLLLASMIVLHCVRSDPLTSAVGLQLPSGSKEKTDKILNFGKESLFLLKDNMESIDSTKLTAVMKGISSFAAFAPVVSSVINMILVFMPEENPVLNEVKKGFAEVNQKLDSLYIKISNLATDVKWHNYASVYSQDERIILNTWKKFSEFMDRRESPSPEETNQHIKAFTSFYERQGTESSVLNFYHYLTVEGTSLSENINDLLKEKFKCDVSVVGRYNLYLSSLFWKGMVLTQFYWKLTDVNTKSKEAEHVQMFKKVSEAQLSAVEFCLNNHKQYLEKDVDEIIKDHSSDEASLAAKVKQALDDKYSWYSWVVVVFDSSQSTNHKLYTEFTFMTDKFVVGISSTVKADMMDVDQVKDIARECFEDKKCEIKVTAQRCSHIWHSKDLDYGIFIPLKKYVEVTQVAYRNQFVEVPEPFHRVKCYWDGYESWISFHYSRHSSVCVTNQCQNNGKCKRLVRSNEWFCDCQDGYYGDTCDKIINMTMLIMLVGPQLGPTSIIEYKQLLMIGGSISILIFLFVLVLILVLKRKKCLSCCRLNSSSLESEKVVENKVQRMVQFHEMSQSVHFKEISTGRI</sequence>
<feature type="disulfide bond" evidence="1">
    <location>
        <begin position="472"/>
        <end position="481"/>
    </location>
</feature>
<dbReference type="Proteomes" id="UP000002852">
    <property type="component" value="Unassembled WGS sequence"/>
</dbReference>
<dbReference type="InterPro" id="IPR039051">
    <property type="entry name" value="SE-CTX-like"/>
</dbReference>
<dbReference type="PROSITE" id="PS00022">
    <property type="entry name" value="EGF_1"/>
    <property type="match status" value="1"/>
</dbReference>
<keyword evidence="6" id="KW-1185">Reference proteome</keyword>
<reference evidence="5" key="3">
    <citation type="submission" date="2025-08" db="UniProtKB">
        <authorList>
            <consortium name="Ensembl"/>
        </authorList>
    </citation>
    <scope>IDENTIFICATION</scope>
    <source>
        <strain evidence="5">JP 163 A</strain>
    </source>
</reference>
<dbReference type="PROSITE" id="PS50026">
    <property type="entry name" value="EGF_3"/>
    <property type="match status" value="1"/>
</dbReference>
<keyword evidence="3" id="KW-0732">Signal</keyword>
<proteinExistence type="predicted"/>
<dbReference type="PANTHER" id="PTHR40472:SF8">
    <property type="entry name" value="RAPUNZEL 2"/>
    <property type="match status" value="1"/>
</dbReference>
<reference evidence="6" key="2">
    <citation type="journal article" date="2013" name="Nat. Genet.">
        <title>The genome of the platyfish, Xiphophorus maculatus, provides insights into evolutionary adaptation and several complex traits.</title>
        <authorList>
            <person name="Schartl M."/>
            <person name="Walter R.B."/>
            <person name="Shen Y."/>
            <person name="Garcia T."/>
            <person name="Catchen J."/>
            <person name="Amores A."/>
            <person name="Braasch I."/>
            <person name="Chalopin D."/>
            <person name="Volff J.N."/>
            <person name="Lesch K.P."/>
            <person name="Bisazza A."/>
            <person name="Minx P."/>
            <person name="Hillier L."/>
            <person name="Wilson R.K."/>
            <person name="Fuerstenberg S."/>
            <person name="Boore J."/>
            <person name="Searle S."/>
            <person name="Postlethwait J.H."/>
            <person name="Warren W.C."/>
        </authorList>
    </citation>
    <scope>NUCLEOTIDE SEQUENCE [LARGE SCALE GENOMIC DNA]</scope>
    <source>
        <strain evidence="6">JP 163 A</strain>
    </source>
</reference>
<dbReference type="STRING" id="8083.ENSXMAP00000034580"/>
<name>A0A3B5QW75_XIPMA</name>
<evidence type="ECO:0000313" key="6">
    <source>
        <dbReference type="Proteomes" id="UP000002852"/>
    </source>
</evidence>
<evidence type="ECO:0000256" key="3">
    <source>
        <dbReference type="SAM" id="SignalP"/>
    </source>
</evidence>
<dbReference type="SMART" id="SM00181">
    <property type="entry name" value="EGF"/>
    <property type="match status" value="1"/>
</dbReference>
<dbReference type="CDD" id="cd00054">
    <property type="entry name" value="EGF_CA"/>
    <property type="match status" value="1"/>
</dbReference>
<dbReference type="GeneTree" id="ENSGT01150000287072"/>
<dbReference type="Ensembl" id="ENSXMAT00000027856.1">
    <property type="protein sequence ID" value="ENSXMAP00000034580.1"/>
    <property type="gene ID" value="ENSXMAG00000023334.1"/>
</dbReference>
<dbReference type="SUPFAM" id="SSF57196">
    <property type="entry name" value="EGF/Laminin"/>
    <property type="match status" value="1"/>
</dbReference>
<dbReference type="PANTHER" id="PTHR40472">
    <property type="entry name" value="RICIN B-TYPE LECTIN DOMAIN-CONTAINING PROTEIN"/>
    <property type="match status" value="1"/>
</dbReference>
<dbReference type="InterPro" id="IPR000742">
    <property type="entry name" value="EGF"/>
</dbReference>
<dbReference type="Pfam" id="PF00008">
    <property type="entry name" value="EGF"/>
    <property type="match status" value="1"/>
</dbReference>
<dbReference type="OMA" id="CNPDTCL"/>
<reference evidence="6" key="1">
    <citation type="submission" date="2012-01" db="EMBL/GenBank/DDBJ databases">
        <authorList>
            <person name="Walter R."/>
            <person name="Schartl M."/>
            <person name="Warren W."/>
        </authorList>
    </citation>
    <scope>NUCLEOTIDE SEQUENCE [LARGE SCALE GENOMIC DNA]</scope>
    <source>
        <strain evidence="6">JP 163 A</strain>
    </source>
</reference>
<dbReference type="KEGG" id="xma:111611592"/>
<comment type="caution">
    <text evidence="1">Lacks conserved residue(s) required for the propagation of feature annotation.</text>
</comment>
<organism evidence="5 6">
    <name type="scientific">Xiphophorus maculatus</name>
    <name type="common">Southern platyfish</name>
    <name type="synonym">Platypoecilus maculatus</name>
    <dbReference type="NCBI Taxonomy" id="8083"/>
    <lineage>
        <taxon>Eukaryota</taxon>
        <taxon>Metazoa</taxon>
        <taxon>Chordata</taxon>
        <taxon>Craniata</taxon>
        <taxon>Vertebrata</taxon>
        <taxon>Euteleostomi</taxon>
        <taxon>Actinopterygii</taxon>
        <taxon>Neopterygii</taxon>
        <taxon>Teleostei</taxon>
        <taxon>Neoteleostei</taxon>
        <taxon>Acanthomorphata</taxon>
        <taxon>Ovalentaria</taxon>
        <taxon>Atherinomorphae</taxon>
        <taxon>Cyprinodontiformes</taxon>
        <taxon>Poeciliidae</taxon>
        <taxon>Poeciliinae</taxon>
        <taxon>Xiphophorus</taxon>
    </lineage>
</organism>
<dbReference type="AlphaFoldDB" id="A0A3B5QW75"/>
<feature type="transmembrane region" description="Helical" evidence="2">
    <location>
        <begin position="509"/>
        <end position="531"/>
    </location>
</feature>
<accession>A0A3B5QW75</accession>
<dbReference type="GeneID" id="111611592"/>
<keyword evidence="1" id="KW-0245">EGF-like domain</keyword>
<feature type="domain" description="EGF-like" evidence="4">
    <location>
        <begin position="444"/>
        <end position="482"/>
    </location>
</feature>
<dbReference type="RefSeq" id="XP_023204394.1">
    <property type="nucleotide sequence ID" value="XM_023348626.1"/>
</dbReference>
<feature type="disulfide bond" evidence="1">
    <location>
        <begin position="453"/>
        <end position="470"/>
    </location>
</feature>
<evidence type="ECO:0000256" key="2">
    <source>
        <dbReference type="SAM" id="Phobius"/>
    </source>
</evidence>
<feature type="chain" id="PRO_5017301302" evidence="3">
    <location>
        <begin position="23"/>
        <end position="580"/>
    </location>
</feature>
<dbReference type="PROSITE" id="PS01186">
    <property type="entry name" value="EGF_2"/>
    <property type="match status" value="1"/>
</dbReference>
<keyword evidence="2" id="KW-0812">Transmembrane</keyword>
<protein>
    <submittedName>
        <fullName evidence="5">Uncharacterized LOC111611592</fullName>
    </submittedName>
</protein>
<reference evidence="5" key="4">
    <citation type="submission" date="2025-09" db="UniProtKB">
        <authorList>
            <consortium name="Ensembl"/>
        </authorList>
    </citation>
    <scope>IDENTIFICATION</scope>
    <source>
        <strain evidence="5">JP 163 A</strain>
    </source>
</reference>
<feature type="signal peptide" evidence="3">
    <location>
        <begin position="1"/>
        <end position="22"/>
    </location>
</feature>
<dbReference type="InParanoid" id="A0A3B5QW75"/>
<evidence type="ECO:0000313" key="5">
    <source>
        <dbReference type="Ensembl" id="ENSXMAP00000034580.1"/>
    </source>
</evidence>
<evidence type="ECO:0000256" key="1">
    <source>
        <dbReference type="PROSITE-ProRule" id="PRU00076"/>
    </source>
</evidence>
<keyword evidence="2" id="KW-0472">Membrane</keyword>
<evidence type="ECO:0000259" key="4">
    <source>
        <dbReference type="PROSITE" id="PS50026"/>
    </source>
</evidence>